<reference evidence="7 8" key="1">
    <citation type="journal article" date="2019" name="ISME J.">
        <title>Insights into ecological role of a new deltaproteobacterial order Candidatus Acidulodesulfobacterales by metagenomics and metatranscriptomics.</title>
        <authorList>
            <person name="Tan S."/>
            <person name="Liu J."/>
            <person name="Fang Y."/>
            <person name="Hedlund B.P."/>
            <person name="Lian Z.H."/>
            <person name="Huang L.Y."/>
            <person name="Li J.T."/>
            <person name="Huang L.N."/>
            <person name="Li W.J."/>
            <person name="Jiang H.C."/>
            <person name="Dong H.L."/>
            <person name="Shu W.S."/>
        </authorList>
    </citation>
    <scope>NUCLEOTIDE SEQUENCE [LARGE SCALE GENOMIC DNA]</scope>
    <source>
        <strain evidence="7">AP2</strain>
    </source>
</reference>
<proteinExistence type="inferred from homology"/>
<keyword evidence="5" id="KW-0067">ATP-binding</keyword>
<dbReference type="GO" id="GO:0005886">
    <property type="term" value="C:plasma membrane"/>
    <property type="evidence" value="ECO:0007669"/>
    <property type="project" value="TreeGrafter"/>
</dbReference>
<dbReference type="SMART" id="SM00382">
    <property type="entry name" value="AAA"/>
    <property type="match status" value="1"/>
</dbReference>
<dbReference type="PROSITE" id="PS00662">
    <property type="entry name" value="T2SP_E"/>
    <property type="match status" value="1"/>
</dbReference>
<dbReference type="InterPro" id="IPR027417">
    <property type="entry name" value="P-loop_NTPase"/>
</dbReference>
<dbReference type="FunFam" id="3.30.300.160:FF:000002">
    <property type="entry name" value="Type II secretion system protein E"/>
    <property type="match status" value="1"/>
</dbReference>
<dbReference type="InterPro" id="IPR013374">
    <property type="entry name" value="ATPase_typ4_pilus-assembl_PilB"/>
</dbReference>
<dbReference type="Pfam" id="PF00437">
    <property type="entry name" value="T2SSE"/>
    <property type="match status" value="1"/>
</dbReference>
<dbReference type="GO" id="GO:0016887">
    <property type="term" value="F:ATP hydrolysis activity"/>
    <property type="evidence" value="ECO:0007669"/>
    <property type="project" value="InterPro"/>
</dbReference>
<comment type="caution">
    <text evidence="7">The sequence shown here is derived from an EMBL/GenBank/DDBJ whole genome shotgun (WGS) entry which is preliminary data.</text>
</comment>
<dbReference type="GO" id="GO:0005524">
    <property type="term" value="F:ATP binding"/>
    <property type="evidence" value="ECO:0007669"/>
    <property type="project" value="UniProtKB-KW"/>
</dbReference>
<evidence type="ECO:0000256" key="4">
    <source>
        <dbReference type="ARBA" id="ARBA00022741"/>
    </source>
</evidence>
<dbReference type="EMBL" id="SGBC01000004">
    <property type="protein sequence ID" value="RZD15609.1"/>
    <property type="molecule type" value="Genomic_DNA"/>
</dbReference>
<comment type="subcellular location">
    <subcellularLocation>
        <location evidence="1">Cytoplasm</location>
    </subcellularLocation>
</comment>
<dbReference type="GO" id="GO:0005737">
    <property type="term" value="C:cytoplasm"/>
    <property type="evidence" value="ECO:0007669"/>
    <property type="project" value="UniProtKB-SubCell"/>
</dbReference>
<evidence type="ECO:0000313" key="8">
    <source>
        <dbReference type="Proteomes" id="UP000316562"/>
    </source>
</evidence>
<dbReference type="InterPro" id="IPR037257">
    <property type="entry name" value="T2SS_E_N_sf"/>
</dbReference>
<evidence type="ECO:0000256" key="2">
    <source>
        <dbReference type="ARBA" id="ARBA00006611"/>
    </source>
</evidence>
<evidence type="ECO:0000256" key="5">
    <source>
        <dbReference type="ARBA" id="ARBA00022840"/>
    </source>
</evidence>
<dbReference type="AlphaFoldDB" id="A0A519BEB7"/>
<comment type="similarity">
    <text evidence="2">Belongs to the GSP E family.</text>
</comment>
<dbReference type="Gene3D" id="3.30.450.90">
    <property type="match status" value="1"/>
</dbReference>
<feature type="domain" description="Bacterial type II secretion system protein E" evidence="6">
    <location>
        <begin position="419"/>
        <end position="433"/>
    </location>
</feature>
<dbReference type="PANTHER" id="PTHR30258">
    <property type="entry name" value="TYPE II SECRETION SYSTEM PROTEIN GSPE-RELATED"/>
    <property type="match status" value="1"/>
</dbReference>
<accession>A0A519BEB7</accession>
<dbReference type="Proteomes" id="UP000316562">
    <property type="component" value="Unassembled WGS sequence"/>
</dbReference>
<dbReference type="InterPro" id="IPR007831">
    <property type="entry name" value="T2SS_GspE_N"/>
</dbReference>
<keyword evidence="4" id="KW-0547">Nucleotide-binding</keyword>
<dbReference type="InterPro" id="IPR003593">
    <property type="entry name" value="AAA+_ATPase"/>
</dbReference>
<protein>
    <submittedName>
        <fullName evidence="7">Type IV-A pilus assembly ATPase PilB</fullName>
    </submittedName>
</protein>
<organism evidence="7 8">
    <name type="scientific">Acididesulfobacter guangdongensis</name>
    <dbReference type="NCBI Taxonomy" id="2597225"/>
    <lineage>
        <taxon>Bacteria</taxon>
        <taxon>Deltaproteobacteria</taxon>
        <taxon>Candidatus Acidulodesulfobacterales</taxon>
        <taxon>Candidatus Acididesulfobacter</taxon>
    </lineage>
</organism>
<dbReference type="GO" id="GO:0009297">
    <property type="term" value="P:pilus assembly"/>
    <property type="evidence" value="ECO:0007669"/>
    <property type="project" value="InterPro"/>
</dbReference>
<dbReference type="SUPFAM" id="SSF160246">
    <property type="entry name" value="EspE N-terminal domain-like"/>
    <property type="match status" value="1"/>
</dbReference>
<dbReference type="SUPFAM" id="SSF52540">
    <property type="entry name" value="P-loop containing nucleoside triphosphate hydrolases"/>
    <property type="match status" value="1"/>
</dbReference>
<gene>
    <name evidence="7" type="primary">pilB</name>
    <name evidence="7" type="ORF">EVJ46_08735</name>
</gene>
<dbReference type="Gene3D" id="3.30.300.160">
    <property type="entry name" value="Type II secretion system, protein E, N-terminal domain"/>
    <property type="match status" value="1"/>
</dbReference>
<dbReference type="PANTHER" id="PTHR30258:SF1">
    <property type="entry name" value="PROTEIN TRANSPORT PROTEIN HOFB HOMOLOG"/>
    <property type="match status" value="1"/>
</dbReference>
<dbReference type="Gene3D" id="3.40.50.300">
    <property type="entry name" value="P-loop containing nucleotide triphosphate hydrolases"/>
    <property type="match status" value="1"/>
</dbReference>
<keyword evidence="3" id="KW-0963">Cytoplasm</keyword>
<dbReference type="FunFam" id="3.40.50.300:FF:000398">
    <property type="entry name" value="Type IV pilus assembly ATPase PilB"/>
    <property type="match status" value="1"/>
</dbReference>
<sequence>MESQKLGEILVKHGSVKKDDINNALLIQEKIRNGIKKGQQLQDAKLGEILVKNNIVTANQLELALEEQGKTGGSIGRQLSKLGFVKDSELVSFLSKEFGAATVNLLSSAIPSDVIKLIPPDTALKYHVVPYKRQGNTLYLAVSDPTKVTVLEDIKFYTGLNVEVVLAAESEINQALSTYYNASSILTEHKDYIDSISIEDTNEEIDISELQRSSSEKPIIQFVNKVISDGIRRGASDLHFEPYENNIRVRFRIDGKLNEIMTVPGQLKNAISSRIKIMSQMDIAERRMPQDGRIKVRVESKEVDIRVSCLPILYGEKIVMRILDKSSLQLDMKKLGFSDNQLNDFQDAIHKPYGMILVTGPTGSGKTTTLYSALSDLNKKTVNISTAEDPVEYNIYGINQVQINEDIGLTFAQALRSFLRQDPDIIMVGEIRDLETAEIAIKAALTGHLVLSTIHTNNAASTISRLINVGVEPFLVASSLNLVIAQRLIRKLCTECKEPYIPDDRMLQGFGFEDGIIKRNVLYKAKGCSACMNTGYKGRIAIYEVLTVTDDIKDLIYKNANEFEIENIAVKNHGMITLSESAKEKFISGITSMEEILQYLKTSNNIII</sequence>
<dbReference type="Pfam" id="PF05157">
    <property type="entry name" value="MshEN"/>
    <property type="match status" value="1"/>
</dbReference>
<dbReference type="CDD" id="cd01129">
    <property type="entry name" value="PulE-GspE-like"/>
    <property type="match status" value="1"/>
</dbReference>
<evidence type="ECO:0000256" key="1">
    <source>
        <dbReference type="ARBA" id="ARBA00004496"/>
    </source>
</evidence>
<evidence type="ECO:0000313" key="7">
    <source>
        <dbReference type="EMBL" id="RZD15609.1"/>
    </source>
</evidence>
<name>A0A519BEB7_ACIG2</name>
<dbReference type="FunFam" id="3.30.450.90:FF:000001">
    <property type="entry name" value="Type II secretion system ATPase GspE"/>
    <property type="match status" value="1"/>
</dbReference>
<evidence type="ECO:0000256" key="3">
    <source>
        <dbReference type="ARBA" id="ARBA00022490"/>
    </source>
</evidence>
<evidence type="ECO:0000259" key="6">
    <source>
        <dbReference type="PROSITE" id="PS00662"/>
    </source>
</evidence>
<dbReference type="NCBIfam" id="TIGR02538">
    <property type="entry name" value="type_IV_pilB"/>
    <property type="match status" value="1"/>
</dbReference>
<dbReference type="InterPro" id="IPR001482">
    <property type="entry name" value="T2SS/T4SS_dom"/>
</dbReference>